<keyword evidence="5" id="KW-0057">Aromatic amino acid biosynthesis</keyword>
<dbReference type="InterPro" id="IPR045865">
    <property type="entry name" value="ACT-like_dom_sf"/>
</dbReference>
<evidence type="ECO:0000256" key="5">
    <source>
        <dbReference type="ARBA" id="ARBA00023141"/>
    </source>
</evidence>
<dbReference type="Pfam" id="PF01842">
    <property type="entry name" value="ACT"/>
    <property type="match status" value="1"/>
</dbReference>
<accession>A0A7I8DGJ7</accession>
<dbReference type="AlphaFoldDB" id="A0A7I8DGJ7"/>
<evidence type="ECO:0000256" key="9">
    <source>
        <dbReference type="PIRSR" id="PIRSR001500-2"/>
    </source>
</evidence>
<dbReference type="PROSITE" id="PS51671">
    <property type="entry name" value="ACT"/>
    <property type="match status" value="1"/>
</dbReference>
<evidence type="ECO:0000259" key="11">
    <source>
        <dbReference type="PROSITE" id="PS51171"/>
    </source>
</evidence>
<name>A0A7I8DGJ7_9BACL</name>
<dbReference type="GO" id="GO:0004664">
    <property type="term" value="F:prephenate dehydratase activity"/>
    <property type="evidence" value="ECO:0007669"/>
    <property type="project" value="UniProtKB-EC"/>
</dbReference>
<evidence type="ECO:0000256" key="2">
    <source>
        <dbReference type="ARBA" id="ARBA00013147"/>
    </source>
</evidence>
<dbReference type="InterPro" id="IPR018528">
    <property type="entry name" value="Preph_deHydtase_CS"/>
</dbReference>
<dbReference type="CDD" id="cd13633">
    <property type="entry name" value="PBP2_Sa-PDT_like"/>
    <property type="match status" value="1"/>
</dbReference>
<dbReference type="KEGG" id="eff:skT53_30940"/>
<dbReference type="PROSITE" id="PS51171">
    <property type="entry name" value="PREPHENATE_DEHYDR_3"/>
    <property type="match status" value="1"/>
</dbReference>
<evidence type="ECO:0000313" key="13">
    <source>
        <dbReference type="EMBL" id="BCJ88109.1"/>
    </source>
</evidence>
<comment type="catalytic activity">
    <reaction evidence="8">
        <text>prephenate + H(+) = 3-phenylpyruvate + CO2 + H2O</text>
        <dbReference type="Rhea" id="RHEA:21648"/>
        <dbReference type="ChEBI" id="CHEBI:15377"/>
        <dbReference type="ChEBI" id="CHEBI:15378"/>
        <dbReference type="ChEBI" id="CHEBI:16526"/>
        <dbReference type="ChEBI" id="CHEBI:18005"/>
        <dbReference type="ChEBI" id="CHEBI:29934"/>
        <dbReference type="EC" id="4.2.1.51"/>
    </reaction>
</comment>
<sequence>MKYTQLGEKESREEEGGGQTMKVGYLGPRGTFSEEASFRFFEGQDVTWKACTSIPDVLYAIQEQDVDYGVVPIENSIEGSVSMTIDTLSGNEDLFVTAEIVMPIEQGLLTNPGCKVSDIKEVWSHPQGLAQCRNFIREIGAEAKTYDSTAKAAQEVAASKRTDVAAIGSSWAAKIFGLEILQSNLQDLTENHTRFVVVRKGAIPLPESDHTMLLVTLSEERPGALVHVLNIFAAFGLNLIRLESRPTRKKLGTYQFFIDVEAGVETDDMQKAVSVIGTFGHQVRVLGGYKKDKKK</sequence>
<feature type="region of interest" description="Disordered" evidence="10">
    <location>
        <begin position="1"/>
        <end position="23"/>
    </location>
</feature>
<dbReference type="PANTHER" id="PTHR21022">
    <property type="entry name" value="PREPHENATE DEHYDRATASE P PROTEIN"/>
    <property type="match status" value="1"/>
</dbReference>
<dbReference type="RefSeq" id="WP_226375250.1">
    <property type="nucleotide sequence ID" value="NZ_AP023366.1"/>
</dbReference>
<dbReference type="GO" id="GO:0005737">
    <property type="term" value="C:cytoplasm"/>
    <property type="evidence" value="ECO:0007669"/>
    <property type="project" value="TreeGrafter"/>
</dbReference>
<comment type="pathway">
    <text evidence="1">Amino-acid biosynthesis; L-phenylalanine biosynthesis; phenylpyruvate from prephenate: step 1/1.</text>
</comment>
<gene>
    <name evidence="13" type="ORF">skT53_30940</name>
</gene>
<evidence type="ECO:0000256" key="7">
    <source>
        <dbReference type="ARBA" id="ARBA00023239"/>
    </source>
</evidence>
<evidence type="ECO:0000256" key="4">
    <source>
        <dbReference type="ARBA" id="ARBA00022605"/>
    </source>
</evidence>
<dbReference type="Pfam" id="PF00800">
    <property type="entry name" value="PDT"/>
    <property type="match status" value="1"/>
</dbReference>
<dbReference type="Gene3D" id="3.30.70.260">
    <property type="match status" value="1"/>
</dbReference>
<keyword evidence="14" id="KW-1185">Reference proteome</keyword>
<dbReference type="InterPro" id="IPR002912">
    <property type="entry name" value="ACT_dom"/>
</dbReference>
<dbReference type="GO" id="GO:0009094">
    <property type="term" value="P:L-phenylalanine biosynthetic process"/>
    <property type="evidence" value="ECO:0007669"/>
    <property type="project" value="UniProtKB-UniPathway"/>
</dbReference>
<proteinExistence type="predicted"/>
<dbReference type="SUPFAM" id="SSF55021">
    <property type="entry name" value="ACT-like"/>
    <property type="match status" value="1"/>
</dbReference>
<evidence type="ECO:0000256" key="10">
    <source>
        <dbReference type="SAM" id="MobiDB-lite"/>
    </source>
</evidence>
<feature type="site" description="Essential for prephenate dehydratase activity" evidence="9">
    <location>
        <position position="193"/>
    </location>
</feature>
<dbReference type="PROSITE" id="PS00857">
    <property type="entry name" value="PREPHENATE_DEHYDR_1"/>
    <property type="match status" value="1"/>
</dbReference>
<organism evidence="13 14">
    <name type="scientific">Effusibacillus dendaii</name>
    <dbReference type="NCBI Taxonomy" id="2743772"/>
    <lineage>
        <taxon>Bacteria</taxon>
        <taxon>Bacillati</taxon>
        <taxon>Bacillota</taxon>
        <taxon>Bacilli</taxon>
        <taxon>Bacillales</taxon>
        <taxon>Alicyclobacillaceae</taxon>
        <taxon>Effusibacillus</taxon>
    </lineage>
</organism>
<evidence type="ECO:0000256" key="3">
    <source>
        <dbReference type="ARBA" id="ARBA00021872"/>
    </source>
</evidence>
<evidence type="ECO:0000259" key="12">
    <source>
        <dbReference type="PROSITE" id="PS51671"/>
    </source>
</evidence>
<dbReference type="PIRSF" id="PIRSF001500">
    <property type="entry name" value="Chor_mut_pdt_Ppr"/>
    <property type="match status" value="1"/>
</dbReference>
<evidence type="ECO:0000256" key="1">
    <source>
        <dbReference type="ARBA" id="ARBA00004741"/>
    </source>
</evidence>
<keyword evidence="7" id="KW-0456">Lyase</keyword>
<feature type="domain" description="ACT" evidence="12">
    <location>
        <begin position="213"/>
        <end position="290"/>
    </location>
</feature>
<reference evidence="13 14" key="1">
    <citation type="submission" date="2020-08" db="EMBL/GenBank/DDBJ databases">
        <title>Complete Genome Sequence of Effusibacillus dendaii Strain skT53, Isolated from Farmland soil.</title>
        <authorList>
            <person name="Konishi T."/>
            <person name="Kawasaki H."/>
        </authorList>
    </citation>
    <scope>NUCLEOTIDE SEQUENCE [LARGE SCALE GENOMIC DNA]</scope>
    <source>
        <strain evidence="14">skT53</strain>
    </source>
</reference>
<evidence type="ECO:0000256" key="8">
    <source>
        <dbReference type="ARBA" id="ARBA00047848"/>
    </source>
</evidence>
<dbReference type="Gene3D" id="3.40.190.10">
    <property type="entry name" value="Periplasmic binding protein-like II"/>
    <property type="match status" value="2"/>
</dbReference>
<dbReference type="EMBL" id="AP023366">
    <property type="protein sequence ID" value="BCJ88109.1"/>
    <property type="molecule type" value="Genomic_DNA"/>
</dbReference>
<dbReference type="PANTHER" id="PTHR21022:SF19">
    <property type="entry name" value="PREPHENATE DEHYDRATASE-RELATED"/>
    <property type="match status" value="1"/>
</dbReference>
<dbReference type="CDD" id="cd04905">
    <property type="entry name" value="ACT_CM-PDT"/>
    <property type="match status" value="1"/>
</dbReference>
<dbReference type="InterPro" id="IPR008242">
    <property type="entry name" value="Chor_mutase/pphenate_deHydtase"/>
</dbReference>
<keyword evidence="6" id="KW-0584">Phenylalanine biosynthesis</keyword>
<dbReference type="Proteomes" id="UP000593802">
    <property type="component" value="Chromosome"/>
</dbReference>
<protein>
    <recommendedName>
        <fullName evidence="3">Prephenate dehydratase</fullName>
        <ecNumber evidence="2">4.2.1.51</ecNumber>
    </recommendedName>
</protein>
<dbReference type="InterPro" id="IPR001086">
    <property type="entry name" value="Preph_deHydtase"/>
</dbReference>
<feature type="domain" description="Prephenate dehydratase" evidence="11">
    <location>
        <begin position="22"/>
        <end position="200"/>
    </location>
</feature>
<evidence type="ECO:0000313" key="14">
    <source>
        <dbReference type="Proteomes" id="UP000593802"/>
    </source>
</evidence>
<keyword evidence="4" id="KW-0028">Amino-acid biosynthesis</keyword>
<evidence type="ECO:0000256" key="6">
    <source>
        <dbReference type="ARBA" id="ARBA00023222"/>
    </source>
</evidence>
<dbReference type="UniPathway" id="UPA00121">
    <property type="reaction ID" value="UER00345"/>
</dbReference>
<dbReference type="SUPFAM" id="SSF53850">
    <property type="entry name" value="Periplasmic binding protein-like II"/>
    <property type="match status" value="1"/>
</dbReference>
<dbReference type="FunFam" id="3.40.190.10:FF:000064">
    <property type="entry name" value="Prephenate dehydratase"/>
    <property type="match status" value="1"/>
</dbReference>
<dbReference type="NCBIfam" id="NF008865">
    <property type="entry name" value="PRK11898.1"/>
    <property type="match status" value="1"/>
</dbReference>
<dbReference type="EC" id="4.2.1.51" evidence="2"/>